<evidence type="ECO:0000256" key="1">
    <source>
        <dbReference type="SAM" id="MobiDB-lite"/>
    </source>
</evidence>
<dbReference type="Gene3D" id="3.40.50.10140">
    <property type="entry name" value="Toll/interleukin-1 receptor homology (TIR) domain"/>
    <property type="match status" value="1"/>
</dbReference>
<feature type="compositionally biased region" description="Polar residues" evidence="1">
    <location>
        <begin position="897"/>
        <end position="907"/>
    </location>
</feature>
<dbReference type="Pfam" id="PF13676">
    <property type="entry name" value="TIR_2"/>
    <property type="match status" value="1"/>
</dbReference>
<organism evidence="3 5">
    <name type="scientific">Adineta ricciae</name>
    <name type="common">Rotifer</name>
    <dbReference type="NCBI Taxonomy" id="249248"/>
    <lineage>
        <taxon>Eukaryota</taxon>
        <taxon>Metazoa</taxon>
        <taxon>Spiralia</taxon>
        <taxon>Gnathifera</taxon>
        <taxon>Rotifera</taxon>
        <taxon>Eurotatoria</taxon>
        <taxon>Bdelloidea</taxon>
        <taxon>Adinetida</taxon>
        <taxon>Adinetidae</taxon>
        <taxon>Adineta</taxon>
    </lineage>
</organism>
<dbReference type="Proteomes" id="UP000663852">
    <property type="component" value="Unassembled WGS sequence"/>
</dbReference>
<evidence type="ECO:0000313" key="4">
    <source>
        <dbReference type="EMBL" id="CAF1460324.1"/>
    </source>
</evidence>
<evidence type="ECO:0000259" key="2">
    <source>
        <dbReference type="Pfam" id="PF13676"/>
    </source>
</evidence>
<feature type="domain" description="TIR" evidence="2">
    <location>
        <begin position="633"/>
        <end position="752"/>
    </location>
</feature>
<dbReference type="AlphaFoldDB" id="A0A814IJ85"/>
<feature type="region of interest" description="Disordered" evidence="1">
    <location>
        <begin position="865"/>
        <end position="947"/>
    </location>
</feature>
<dbReference type="EMBL" id="CAJNOR010000868">
    <property type="protein sequence ID" value="CAF1025317.1"/>
    <property type="molecule type" value="Genomic_DNA"/>
</dbReference>
<dbReference type="OrthoDB" id="10069860at2759"/>
<proteinExistence type="predicted"/>
<dbReference type="EMBL" id="CAJNOJ010000473">
    <property type="protein sequence ID" value="CAF1460324.1"/>
    <property type="molecule type" value="Genomic_DNA"/>
</dbReference>
<accession>A0A814IJ85</accession>
<dbReference type="GO" id="GO:0007165">
    <property type="term" value="P:signal transduction"/>
    <property type="evidence" value="ECO:0007669"/>
    <property type="project" value="InterPro"/>
</dbReference>
<comment type="caution">
    <text evidence="3">The sequence shown here is derived from an EMBL/GenBank/DDBJ whole genome shotgun (WGS) entry which is preliminary data.</text>
</comment>
<dbReference type="Gene3D" id="1.25.10.10">
    <property type="entry name" value="Leucine-rich Repeat Variant"/>
    <property type="match status" value="1"/>
</dbReference>
<dbReference type="SUPFAM" id="SSF48371">
    <property type="entry name" value="ARM repeat"/>
    <property type="match status" value="1"/>
</dbReference>
<dbReference type="InterPro" id="IPR011989">
    <property type="entry name" value="ARM-like"/>
</dbReference>
<feature type="compositionally biased region" description="Basic and acidic residues" evidence="1">
    <location>
        <begin position="884"/>
        <end position="896"/>
    </location>
</feature>
<protein>
    <recommendedName>
        <fullName evidence="2">TIR domain-containing protein</fullName>
    </recommendedName>
</protein>
<dbReference type="InterPro" id="IPR016024">
    <property type="entry name" value="ARM-type_fold"/>
</dbReference>
<feature type="compositionally biased region" description="Basic and acidic residues" evidence="1">
    <location>
        <begin position="925"/>
        <end position="934"/>
    </location>
</feature>
<dbReference type="PANTHER" id="PTHR46270">
    <property type="entry name" value="ARMADILLO-TYPE FOLD-RELATED"/>
    <property type="match status" value="1"/>
</dbReference>
<dbReference type="Proteomes" id="UP000663828">
    <property type="component" value="Unassembled WGS sequence"/>
</dbReference>
<dbReference type="SUPFAM" id="SSF52200">
    <property type="entry name" value="Toll/Interleukin receptor TIR domain"/>
    <property type="match status" value="1"/>
</dbReference>
<name>A0A814IJ85_ADIRI</name>
<evidence type="ECO:0000313" key="3">
    <source>
        <dbReference type="EMBL" id="CAF1025317.1"/>
    </source>
</evidence>
<dbReference type="InterPro" id="IPR035897">
    <property type="entry name" value="Toll_tir_struct_dom_sf"/>
</dbReference>
<reference evidence="3" key="1">
    <citation type="submission" date="2021-02" db="EMBL/GenBank/DDBJ databases">
        <authorList>
            <person name="Nowell W R."/>
        </authorList>
    </citation>
    <scope>NUCLEOTIDE SEQUENCE</scope>
</reference>
<evidence type="ECO:0000313" key="5">
    <source>
        <dbReference type="Proteomes" id="UP000663828"/>
    </source>
</evidence>
<dbReference type="InterPro" id="IPR000157">
    <property type="entry name" value="TIR_dom"/>
</dbReference>
<keyword evidence="5" id="KW-1185">Reference proteome</keyword>
<gene>
    <name evidence="4" type="ORF">EDS130_LOCUS40110</name>
    <name evidence="3" type="ORF">XAT740_LOCUS14456</name>
</gene>
<dbReference type="PANTHER" id="PTHR46270:SF2">
    <property type="entry name" value="TIR DOMAIN-CONTAINING PROTEIN"/>
    <property type="match status" value="1"/>
</dbReference>
<sequence length="1103" mass="126986">MENSTTRADRDILKKVKLDIDQLTITNAALQDEYVVTYVMSTVHHDLQNVIENGIAQSDLAQKVMQIICQGLANGYRKSIHPSIERHEFWQIFHSTFLFILENTCHSSDYTLTENNTKTFKSMCLLLNSLKSSQNKTHPVIHKCLFTDRIIEMFRKCLILVSNDSSLMIRCIVLKEILHCFCLNISSHMREQIQSQILEPCLRCLLSKLYIESFDHLDKEYAVFFTETCPLYISTYCTNQDEQIAIKLYEPFLKYWSCIYRKSFSSSSDCQLEKFEIRNYKYNSNAFIRYLEILIICATFKSTREQFPNDIIKDLLDIIVSLTEVHIDKSGQSLFSIKHKSQVYIVLVLLYNLTLSTRLVSILKDLAESNNGKEKYNETLIFLCKYKDRSQDEANVEKKRRYEEKIQFLAKNLFALIIDNIDDLQQPGDLASKYATYLSSMVENSTQIHGGIHLRTLLQAMQVITQNRHMRNALIDQNGLPSLTKSACVEEFDRDTIQQLALDLIWTISFNSKAAKFWKIDKRFIAKLKSLLQSNKPELKFSADGILWRLEGEEEFQLKKAQERGVSVDRNTNLSNSIEEDRTRVWVTIETNGMKLEKLHANLKPEELEQLEEKRIKNENVERKNAPVNVHSIMISYSHENADMCHLIHECLVKTKKYEVWIDKEKMYGSLMERMAEAIEQSETILICASGTYKTSQACQSEAEYAYKKKRRMIFVKVEPKYTPNGWLGLLFANNHYIDFIKNDFSKAFRDLYEQLHRHRNNEIPDHSILDQILTRDVLDKAADIVQKMKEKNQQTTAPPSSNINSSIPVISNVNNATYIDNLNTPGELTNRSSTPVVPDKISPTFSDDSKLTIKGVKVHINKKVSNPMHISSTPISPVLRPETPPRSERTSDRLRNSTPVPNSINPKNVLPPIVSARSSASSHKMHDSIHADSKSSQSMDHSNNHDEPILILSDANLKSDNNDYISLSPLSISSNRDYEYDFLSDIETDSEDDTSSCVIEQSREEKAVDQWSQQDVLKFLLEKKLTSILKLFGNDTINGNRLLELYSVITPKSVQSLNKLRDILNSSQTITIPVDDLERFQEELRKVIPKTSCDESVFCDIM</sequence>